<dbReference type="CDD" id="cd01392">
    <property type="entry name" value="HTH_LacI"/>
    <property type="match status" value="1"/>
</dbReference>
<keyword evidence="1" id="KW-0805">Transcription regulation</keyword>
<gene>
    <name evidence="6" type="ORF">JOE57_002398</name>
</gene>
<dbReference type="CDD" id="cd06267">
    <property type="entry name" value="PBP1_LacI_sugar_binding-like"/>
    <property type="match status" value="1"/>
</dbReference>
<dbReference type="SMART" id="SM00354">
    <property type="entry name" value="HTH_LACI"/>
    <property type="match status" value="1"/>
</dbReference>
<dbReference type="SUPFAM" id="SSF53822">
    <property type="entry name" value="Periplasmic binding protein-like I"/>
    <property type="match status" value="1"/>
</dbReference>
<dbReference type="InterPro" id="IPR000843">
    <property type="entry name" value="HTH_LacI"/>
</dbReference>
<reference evidence="6 7" key="1">
    <citation type="submission" date="2021-01" db="EMBL/GenBank/DDBJ databases">
        <title>Sequencing the genomes of 1000 actinobacteria strains.</title>
        <authorList>
            <person name="Klenk H.-P."/>
        </authorList>
    </citation>
    <scope>NUCLEOTIDE SEQUENCE [LARGE SCALE GENOMIC DNA]</scope>
    <source>
        <strain evidence="6 7">DSM 18662</strain>
    </source>
</reference>
<evidence type="ECO:0000313" key="7">
    <source>
        <dbReference type="Proteomes" id="UP000704762"/>
    </source>
</evidence>
<accession>A0ABS2RLW1</accession>
<keyword evidence="3" id="KW-0804">Transcription</keyword>
<evidence type="ECO:0000256" key="4">
    <source>
        <dbReference type="SAM" id="MobiDB-lite"/>
    </source>
</evidence>
<sequence>MEGRNEASPGEEPADPPPPAGAATIYDVAKAAGVAASTVSRALSRPGRVSFKTAERIREAAEELGYRAGSIRRTVPAGRSRMLAMVVADITNPAFFGMIRGAERTAKSAGYTLLVVETQESEEAEHETLTRLLPFVDGVMLTSSRMPDSAIRGAAKQRPLVVLNRVVGQVPSVMSDNVKAAKRAAEHLGELGHRSICYLAGPDASWADGMRWRGLREAGEELSIQVRRLGPCQPTLRGGGALAEQWLERPTSAVLAYNDLVAIGFMRAVTEAGCSIPADVSVIGFDNILDSALVTPRLTTLAAPLVSLGEAAVSHLLARARDGQPENYQPILMPARLVVRESTASYRGR</sequence>
<proteinExistence type="predicted"/>
<dbReference type="InterPro" id="IPR028082">
    <property type="entry name" value="Peripla_BP_I"/>
</dbReference>
<dbReference type="Proteomes" id="UP000704762">
    <property type="component" value="Unassembled WGS sequence"/>
</dbReference>
<dbReference type="SUPFAM" id="SSF47413">
    <property type="entry name" value="lambda repressor-like DNA-binding domains"/>
    <property type="match status" value="1"/>
</dbReference>
<evidence type="ECO:0000313" key="6">
    <source>
        <dbReference type="EMBL" id="MBM7799477.1"/>
    </source>
</evidence>
<name>A0ABS2RLW1_9ACTN</name>
<feature type="compositionally biased region" description="Low complexity" evidence="4">
    <location>
        <begin position="1"/>
        <end position="11"/>
    </location>
</feature>
<evidence type="ECO:0000256" key="1">
    <source>
        <dbReference type="ARBA" id="ARBA00023015"/>
    </source>
</evidence>
<dbReference type="PANTHER" id="PTHR30146">
    <property type="entry name" value="LACI-RELATED TRANSCRIPTIONAL REPRESSOR"/>
    <property type="match status" value="1"/>
</dbReference>
<protein>
    <submittedName>
        <fullName evidence="6">LacI family transcriptional regulator</fullName>
    </submittedName>
</protein>
<dbReference type="Pfam" id="PF00356">
    <property type="entry name" value="LacI"/>
    <property type="match status" value="1"/>
</dbReference>
<organism evidence="6 7">
    <name type="scientific">Microlunatus panaciterrae</name>
    <dbReference type="NCBI Taxonomy" id="400768"/>
    <lineage>
        <taxon>Bacteria</taxon>
        <taxon>Bacillati</taxon>
        <taxon>Actinomycetota</taxon>
        <taxon>Actinomycetes</taxon>
        <taxon>Propionibacteriales</taxon>
        <taxon>Propionibacteriaceae</taxon>
        <taxon>Microlunatus</taxon>
    </lineage>
</organism>
<dbReference type="PANTHER" id="PTHR30146:SF109">
    <property type="entry name" value="HTH-TYPE TRANSCRIPTIONAL REGULATOR GALS"/>
    <property type="match status" value="1"/>
</dbReference>
<evidence type="ECO:0000256" key="2">
    <source>
        <dbReference type="ARBA" id="ARBA00023125"/>
    </source>
</evidence>
<keyword evidence="7" id="KW-1185">Reference proteome</keyword>
<dbReference type="PROSITE" id="PS50932">
    <property type="entry name" value="HTH_LACI_2"/>
    <property type="match status" value="1"/>
</dbReference>
<dbReference type="Pfam" id="PF13377">
    <property type="entry name" value="Peripla_BP_3"/>
    <property type="match status" value="1"/>
</dbReference>
<dbReference type="Gene3D" id="3.40.50.2300">
    <property type="match status" value="2"/>
</dbReference>
<feature type="domain" description="HTH lacI-type" evidence="5">
    <location>
        <begin position="23"/>
        <end position="77"/>
    </location>
</feature>
<keyword evidence="2" id="KW-0238">DNA-binding</keyword>
<dbReference type="EMBL" id="JAFBCF010000001">
    <property type="protein sequence ID" value="MBM7799477.1"/>
    <property type="molecule type" value="Genomic_DNA"/>
</dbReference>
<dbReference type="InterPro" id="IPR046335">
    <property type="entry name" value="LacI/GalR-like_sensor"/>
</dbReference>
<comment type="caution">
    <text evidence="6">The sequence shown here is derived from an EMBL/GenBank/DDBJ whole genome shotgun (WGS) entry which is preliminary data.</text>
</comment>
<dbReference type="InterPro" id="IPR010982">
    <property type="entry name" value="Lambda_DNA-bd_dom_sf"/>
</dbReference>
<evidence type="ECO:0000259" key="5">
    <source>
        <dbReference type="PROSITE" id="PS50932"/>
    </source>
</evidence>
<dbReference type="Gene3D" id="1.10.260.40">
    <property type="entry name" value="lambda repressor-like DNA-binding domains"/>
    <property type="match status" value="1"/>
</dbReference>
<dbReference type="RefSeq" id="WP_204918265.1">
    <property type="nucleotide sequence ID" value="NZ_BAAAQP010000003.1"/>
</dbReference>
<evidence type="ECO:0000256" key="3">
    <source>
        <dbReference type="ARBA" id="ARBA00023163"/>
    </source>
</evidence>
<feature type="region of interest" description="Disordered" evidence="4">
    <location>
        <begin position="1"/>
        <end position="22"/>
    </location>
</feature>